<dbReference type="EMBL" id="BAABUK010000060">
    <property type="protein sequence ID" value="GAA5817917.1"/>
    <property type="molecule type" value="Genomic_DNA"/>
</dbReference>
<proteinExistence type="predicted"/>
<organism evidence="3 4">
    <name type="scientific">Mucor flavus</name>
    <dbReference type="NCBI Taxonomy" id="439312"/>
    <lineage>
        <taxon>Eukaryota</taxon>
        <taxon>Fungi</taxon>
        <taxon>Fungi incertae sedis</taxon>
        <taxon>Mucoromycota</taxon>
        <taxon>Mucoromycotina</taxon>
        <taxon>Mucoromycetes</taxon>
        <taxon>Mucorales</taxon>
        <taxon>Mucorineae</taxon>
        <taxon>Mucoraceae</taxon>
        <taxon>Mucor</taxon>
    </lineage>
</organism>
<feature type="domain" description="Retrotransposon gag" evidence="2">
    <location>
        <begin position="228"/>
        <end position="302"/>
    </location>
</feature>
<reference evidence="3 4" key="1">
    <citation type="submission" date="2024-04" db="EMBL/GenBank/DDBJ databases">
        <title>genome sequences of Mucor flavus KT1a and Helicostylum pulchrum KT1b strains isolated from the surface of a dry-aged beef.</title>
        <authorList>
            <person name="Toyotome T."/>
            <person name="Hosono M."/>
            <person name="Torimaru M."/>
            <person name="Fukuda K."/>
            <person name="Mikami N."/>
        </authorList>
    </citation>
    <scope>NUCLEOTIDE SEQUENCE [LARGE SCALE GENOMIC DNA]</scope>
    <source>
        <strain evidence="3 4">KT1a</strain>
    </source>
</reference>
<feature type="region of interest" description="Disordered" evidence="1">
    <location>
        <begin position="1"/>
        <end position="27"/>
    </location>
</feature>
<evidence type="ECO:0000256" key="1">
    <source>
        <dbReference type="SAM" id="MobiDB-lite"/>
    </source>
</evidence>
<dbReference type="InterPro" id="IPR005162">
    <property type="entry name" value="Retrotrans_gag_dom"/>
</dbReference>
<sequence>MSASNNQSAVTSPLSNGTPTNTAAAVDTEVHTTTTAGSLGVENEDFLLDFDNLGESSLSAEVLLDDILPGTDMDVDVASVSDSVNSNVYAGTPVQGIARNLLILQQRIYELSTLIIQQGNSVPSHLITELRSLRASLCELVEVQRLLSPAPSTPQPPPAFSYQTQARPPTVPSQLPFFQWVGHVYDVTRTVFPTLNSCVNKFEDVLNTYQLVFNDHWRRLLPLCLPIEIRAWLTDFTTENTNASWDNFKAALNLQYGITQDAEQEAATTDLLALHMSRHQTIESFIDQFQDLKRRAGLSEPSVLCPRFVSALPIEPSDQVTVALATEKCFT</sequence>
<evidence type="ECO:0000313" key="3">
    <source>
        <dbReference type="EMBL" id="GAA5817917.1"/>
    </source>
</evidence>
<protein>
    <recommendedName>
        <fullName evidence="2">Retrotransposon gag domain-containing protein</fullName>
    </recommendedName>
</protein>
<evidence type="ECO:0000313" key="4">
    <source>
        <dbReference type="Proteomes" id="UP001473302"/>
    </source>
</evidence>
<feature type="compositionally biased region" description="Polar residues" evidence="1">
    <location>
        <begin position="1"/>
        <end position="23"/>
    </location>
</feature>
<comment type="caution">
    <text evidence="3">The sequence shown here is derived from an EMBL/GenBank/DDBJ whole genome shotgun (WGS) entry which is preliminary data.</text>
</comment>
<keyword evidence="4" id="KW-1185">Reference proteome</keyword>
<name>A0ABP9ZFP4_9FUNG</name>
<dbReference type="Pfam" id="PF03732">
    <property type="entry name" value="Retrotrans_gag"/>
    <property type="match status" value="1"/>
</dbReference>
<accession>A0ABP9ZFP4</accession>
<gene>
    <name evidence="3" type="ORF">MFLAVUS_011496</name>
</gene>
<dbReference type="Proteomes" id="UP001473302">
    <property type="component" value="Unassembled WGS sequence"/>
</dbReference>
<evidence type="ECO:0000259" key="2">
    <source>
        <dbReference type="Pfam" id="PF03732"/>
    </source>
</evidence>